<name>D2PPP6_KRIFD</name>
<dbReference type="eggNOG" id="ENOG502ZMYV">
    <property type="taxonomic scope" value="Bacteria"/>
</dbReference>
<dbReference type="PROSITE" id="PS51257">
    <property type="entry name" value="PROKAR_LIPOPROTEIN"/>
    <property type="match status" value="1"/>
</dbReference>
<keyword evidence="2" id="KW-1185">Reference proteome</keyword>
<evidence type="ECO:0000313" key="2">
    <source>
        <dbReference type="Proteomes" id="UP000007967"/>
    </source>
</evidence>
<evidence type="ECO:0000313" key="1">
    <source>
        <dbReference type="EMBL" id="ADB31008.1"/>
    </source>
</evidence>
<dbReference type="RefSeq" id="WP_012919564.1">
    <property type="nucleotide sequence ID" value="NC_013729.1"/>
</dbReference>
<accession>D2PPP6</accession>
<sequence>MARGRVVGVGIAGLALCALMGCDSSDGGGGAVGNRTPAYPTSTATLSSPTSTVRVSSPPVLAPAAQTVVNDLLPTAEGIAADIHRLYEHTNLTPADVEAQAVSLCKNQFSAFVTMGWMAMRVPQKNLLMLGPAHRLLDLASTPRICTRGPTPVERQQYRHQLFTFLANAPVRPSYLPAAPDAVQRNVCGFLQHQAGGQTVEMVLASIAKAVRSSADLDVFLPAAVEIAAQTCEQWLPLIRDVLAEHFSPN</sequence>
<dbReference type="KEGG" id="kfl:Kfla_1914"/>
<reference evidence="1 2" key="2">
    <citation type="journal article" date="2010" name="Stand. Genomic Sci.">
        <title>Complete genome sequence of Kribbella flavida type strain (IFO 14399).</title>
        <authorList>
            <person name="Pukall R."/>
            <person name="Lapidus A."/>
            <person name="Glavina Del Rio T."/>
            <person name="Copeland A."/>
            <person name="Tice H."/>
            <person name="Cheng J.-F."/>
            <person name="Lucas S."/>
            <person name="Chen F."/>
            <person name="Nolan M."/>
            <person name="LaButti K."/>
            <person name="Pati A."/>
            <person name="Ivanova N."/>
            <person name="Mavrommatis K."/>
            <person name="Mikhailova N."/>
            <person name="Pitluck S."/>
            <person name="Bruce D."/>
            <person name="Goodwin L."/>
            <person name="Land M."/>
            <person name="Hauser L."/>
            <person name="Chang Y.-J."/>
            <person name="Jeffries C.D."/>
            <person name="Chen A."/>
            <person name="Palaniappan K."/>
            <person name="Chain P."/>
            <person name="Rohde M."/>
            <person name="Goeker M."/>
            <person name="Bristow J."/>
            <person name="Eisen J.A."/>
            <person name="Markowitz V."/>
            <person name="Hugenholtz P."/>
            <person name="Kyrpides N.C."/>
            <person name="Klenk H.-P."/>
            <person name="Brettin T."/>
        </authorList>
    </citation>
    <scope>NUCLEOTIDE SEQUENCE [LARGE SCALE GENOMIC DNA]</scope>
    <source>
        <strain evidence="2">DSM 17836 / JCM 10339 / NBRC 14399</strain>
    </source>
</reference>
<dbReference type="OrthoDB" id="5188010at2"/>
<proteinExistence type="predicted"/>
<gene>
    <name evidence="1" type="ordered locus">Kfla_1914</name>
</gene>
<dbReference type="AlphaFoldDB" id="D2PPP6"/>
<organism evidence="1 2">
    <name type="scientific">Kribbella flavida (strain DSM 17836 / JCM 10339 / NBRC 14399)</name>
    <dbReference type="NCBI Taxonomy" id="479435"/>
    <lineage>
        <taxon>Bacteria</taxon>
        <taxon>Bacillati</taxon>
        <taxon>Actinomycetota</taxon>
        <taxon>Actinomycetes</taxon>
        <taxon>Propionibacteriales</taxon>
        <taxon>Kribbellaceae</taxon>
        <taxon>Kribbella</taxon>
    </lineage>
</organism>
<dbReference type="Proteomes" id="UP000007967">
    <property type="component" value="Chromosome"/>
</dbReference>
<dbReference type="HOGENOM" id="CLU_1110278_0_0_11"/>
<protein>
    <submittedName>
        <fullName evidence="1">Uncharacterized protein</fullName>
    </submittedName>
</protein>
<dbReference type="STRING" id="479435.Kfla_1914"/>
<reference evidence="2" key="1">
    <citation type="submission" date="2009-09" db="EMBL/GenBank/DDBJ databases">
        <title>The complete genome of Kribbella flavida DSM 17836.</title>
        <authorList>
            <consortium name="US DOE Joint Genome Institute (JGI-PGF)"/>
            <person name="Lucas S."/>
            <person name="Copeland A."/>
            <person name="Lapidus A."/>
            <person name="Glavina del Rio T."/>
            <person name="Dalin E."/>
            <person name="Tice H."/>
            <person name="Bruce D."/>
            <person name="Goodwin L."/>
            <person name="Pitluck S."/>
            <person name="Kyrpides N."/>
            <person name="Mavromatis K."/>
            <person name="Ivanova N."/>
            <person name="Saunders E."/>
            <person name="Brettin T."/>
            <person name="Detter J.C."/>
            <person name="Han C."/>
            <person name="Larimer F."/>
            <person name="Land M."/>
            <person name="Hauser L."/>
            <person name="Markowitz V."/>
            <person name="Cheng J.-F."/>
            <person name="Hugenholtz P."/>
            <person name="Woyke T."/>
            <person name="Wu D."/>
            <person name="Pukall R."/>
            <person name="Klenk H.-P."/>
            <person name="Eisen J.A."/>
        </authorList>
    </citation>
    <scope>NUCLEOTIDE SEQUENCE [LARGE SCALE GENOMIC DNA]</scope>
    <source>
        <strain evidence="2">DSM 17836 / JCM 10339 / NBRC 14399</strain>
    </source>
</reference>
<dbReference type="EMBL" id="CP001736">
    <property type="protein sequence ID" value="ADB31008.1"/>
    <property type="molecule type" value="Genomic_DNA"/>
</dbReference>